<gene>
    <name evidence="1" type="ORF">AAGT82_07840</name>
</gene>
<sequence length="48" mass="5199">MSEIEAAGGEAIALAMDVTDPVSILYVLQAPEHVDVAELFIMPTEQPW</sequence>
<reference evidence="1 2" key="1">
    <citation type="submission" date="2024-04" db="EMBL/GenBank/DDBJ databases">
        <title>Draft genome sequence of a multidrug-resistant Enterobacter quasihormaechei Hakim RU_CBWE strain isolated from pond surface water at the University of Rajshahi in Bangladesh.</title>
        <authorList>
            <person name="Raihan J."/>
            <person name="Islam M.S."/>
            <person name="Khan M.U."/>
            <person name="Romance M."/>
            <person name="Haque M.H."/>
        </authorList>
    </citation>
    <scope>NUCLEOTIDE SEQUENCE [LARGE SCALE GENOMIC DNA]</scope>
    <source>
        <strain evidence="1 2">Hakim RU_CBWE</strain>
    </source>
</reference>
<dbReference type="RefSeq" id="WP_342697689.1">
    <property type="nucleotide sequence ID" value="NZ_JBCGUG010000003.1"/>
</dbReference>
<name>A0ABU9PF96_9ENTR</name>
<dbReference type="EMBL" id="JBCGUG010000003">
    <property type="protein sequence ID" value="MEM0704336.1"/>
    <property type="molecule type" value="Genomic_DNA"/>
</dbReference>
<dbReference type="Proteomes" id="UP001490940">
    <property type="component" value="Unassembled WGS sequence"/>
</dbReference>
<proteinExistence type="predicted"/>
<evidence type="ECO:0000313" key="1">
    <source>
        <dbReference type="EMBL" id="MEM0704336.1"/>
    </source>
</evidence>
<protein>
    <submittedName>
        <fullName evidence="1">Uncharacterized protein</fullName>
    </submittedName>
</protein>
<evidence type="ECO:0000313" key="2">
    <source>
        <dbReference type="Proteomes" id="UP001490940"/>
    </source>
</evidence>
<accession>A0ABU9PF96</accession>
<keyword evidence="2" id="KW-1185">Reference proteome</keyword>
<organism evidence="1 2">
    <name type="scientific">Enterobacter quasihormaechei</name>
    <dbReference type="NCBI Taxonomy" id="2529382"/>
    <lineage>
        <taxon>Bacteria</taxon>
        <taxon>Pseudomonadati</taxon>
        <taxon>Pseudomonadota</taxon>
        <taxon>Gammaproteobacteria</taxon>
        <taxon>Enterobacterales</taxon>
        <taxon>Enterobacteriaceae</taxon>
        <taxon>Enterobacter</taxon>
    </lineage>
</organism>
<comment type="caution">
    <text evidence="1">The sequence shown here is derived from an EMBL/GenBank/DDBJ whole genome shotgun (WGS) entry which is preliminary data.</text>
</comment>